<evidence type="ECO:0000256" key="3">
    <source>
        <dbReference type="ARBA" id="ARBA00023163"/>
    </source>
</evidence>
<dbReference type="EMBL" id="NEVM01000001">
    <property type="protein sequence ID" value="OZI37634.1"/>
    <property type="molecule type" value="Genomic_DNA"/>
</dbReference>
<dbReference type="PROSITE" id="PS00519">
    <property type="entry name" value="HTH_ASNC_1"/>
    <property type="match status" value="1"/>
</dbReference>
<dbReference type="GO" id="GO:0006355">
    <property type="term" value="P:regulation of DNA-templated transcription"/>
    <property type="evidence" value="ECO:0007669"/>
    <property type="project" value="UniProtKB-ARBA"/>
</dbReference>
<comment type="caution">
    <text evidence="5">The sequence shown here is derived from an EMBL/GenBank/DDBJ whole genome shotgun (WGS) entry which is preliminary data.</text>
</comment>
<proteinExistence type="predicted"/>
<dbReference type="Proteomes" id="UP000216020">
    <property type="component" value="Unassembled WGS sequence"/>
</dbReference>
<dbReference type="OrthoDB" id="8526125at2"/>
<dbReference type="GO" id="GO:0043200">
    <property type="term" value="P:response to amino acid"/>
    <property type="evidence" value="ECO:0007669"/>
    <property type="project" value="TreeGrafter"/>
</dbReference>
<dbReference type="SUPFAM" id="SSF54909">
    <property type="entry name" value="Dimeric alpha+beta barrel"/>
    <property type="match status" value="1"/>
</dbReference>
<dbReference type="AlphaFoldDB" id="A0A261SJP7"/>
<dbReference type="InterPro" id="IPR019888">
    <property type="entry name" value="Tscrpt_reg_AsnC-like"/>
</dbReference>
<dbReference type="Pfam" id="PF01037">
    <property type="entry name" value="AsnC_trans_reg"/>
    <property type="match status" value="1"/>
</dbReference>
<dbReference type="Gene3D" id="3.30.70.920">
    <property type="match status" value="1"/>
</dbReference>
<dbReference type="InterPro" id="IPR011991">
    <property type="entry name" value="ArsR-like_HTH"/>
</dbReference>
<protein>
    <submittedName>
        <fullName evidence="5">Transcriptional regulator</fullName>
    </submittedName>
</protein>
<keyword evidence="3" id="KW-0804">Transcription</keyword>
<keyword evidence="6" id="KW-1185">Reference proteome</keyword>
<dbReference type="Gene3D" id="1.10.10.10">
    <property type="entry name" value="Winged helix-like DNA-binding domain superfamily/Winged helix DNA-binding domain"/>
    <property type="match status" value="1"/>
</dbReference>
<dbReference type="InterPro" id="IPR036390">
    <property type="entry name" value="WH_DNA-bd_sf"/>
</dbReference>
<evidence type="ECO:0000256" key="2">
    <source>
        <dbReference type="ARBA" id="ARBA00023125"/>
    </source>
</evidence>
<dbReference type="GO" id="GO:0005829">
    <property type="term" value="C:cytosol"/>
    <property type="evidence" value="ECO:0007669"/>
    <property type="project" value="TreeGrafter"/>
</dbReference>
<evidence type="ECO:0000259" key="4">
    <source>
        <dbReference type="PROSITE" id="PS50956"/>
    </source>
</evidence>
<name>A0A261SJP7_9BORD</name>
<dbReference type="CDD" id="cd00090">
    <property type="entry name" value="HTH_ARSR"/>
    <property type="match status" value="1"/>
</dbReference>
<dbReference type="InterPro" id="IPR000485">
    <property type="entry name" value="AsnC-type_HTH_dom"/>
</dbReference>
<dbReference type="RefSeq" id="WP_094851736.1">
    <property type="nucleotide sequence ID" value="NZ_NEVM01000001.1"/>
</dbReference>
<organism evidence="5 6">
    <name type="scientific">Bordetella genomosp. 10</name>
    <dbReference type="NCBI Taxonomy" id="1416804"/>
    <lineage>
        <taxon>Bacteria</taxon>
        <taxon>Pseudomonadati</taxon>
        <taxon>Pseudomonadota</taxon>
        <taxon>Betaproteobacteria</taxon>
        <taxon>Burkholderiales</taxon>
        <taxon>Alcaligenaceae</taxon>
        <taxon>Bordetella</taxon>
    </lineage>
</organism>
<dbReference type="PROSITE" id="PS50956">
    <property type="entry name" value="HTH_ASNC_2"/>
    <property type="match status" value="1"/>
</dbReference>
<evidence type="ECO:0000313" key="5">
    <source>
        <dbReference type="EMBL" id="OZI37634.1"/>
    </source>
</evidence>
<evidence type="ECO:0000313" key="6">
    <source>
        <dbReference type="Proteomes" id="UP000216020"/>
    </source>
</evidence>
<accession>A0A261SJP7</accession>
<dbReference type="PANTHER" id="PTHR30154">
    <property type="entry name" value="LEUCINE-RESPONSIVE REGULATORY PROTEIN"/>
    <property type="match status" value="1"/>
</dbReference>
<dbReference type="PANTHER" id="PTHR30154:SF17">
    <property type="entry name" value="DNA-BINDING TRANSCRIPTIONAL ACTIVATOR DECR"/>
    <property type="match status" value="1"/>
</dbReference>
<dbReference type="Pfam" id="PF13412">
    <property type="entry name" value="HTH_24"/>
    <property type="match status" value="1"/>
</dbReference>
<evidence type="ECO:0000256" key="1">
    <source>
        <dbReference type="ARBA" id="ARBA00023015"/>
    </source>
</evidence>
<dbReference type="InterPro" id="IPR019885">
    <property type="entry name" value="Tscrpt_reg_HTH_AsnC-type_CS"/>
</dbReference>
<keyword evidence="2" id="KW-0238">DNA-binding</keyword>
<dbReference type="InterPro" id="IPR019887">
    <property type="entry name" value="Tscrpt_reg_AsnC/Lrp_C"/>
</dbReference>
<dbReference type="InterPro" id="IPR036388">
    <property type="entry name" value="WH-like_DNA-bd_sf"/>
</dbReference>
<dbReference type="InterPro" id="IPR011008">
    <property type="entry name" value="Dimeric_a/b-barrel"/>
</dbReference>
<dbReference type="PRINTS" id="PR00033">
    <property type="entry name" value="HTHASNC"/>
</dbReference>
<sequence length="153" mass="17355">MDAIDRKIISILQENAETPIQAIADIVNLSTTPCWRRVQKLKELGVIKKQVVLCDPAMLNVGVTVFISVRTNQHSQSWLNKFANHVKDIPEVIEFYRMSGDVDYLIRVVVPDIATYDTVYKKLIRIADLHDVSSSFAMEQIKYTTALPVDYSG</sequence>
<dbReference type="SMART" id="SM00344">
    <property type="entry name" value="HTH_ASNC"/>
    <property type="match status" value="1"/>
</dbReference>
<gene>
    <name evidence="5" type="ORF">CAL29_04360</name>
</gene>
<keyword evidence="1" id="KW-0805">Transcription regulation</keyword>
<dbReference type="SUPFAM" id="SSF46785">
    <property type="entry name" value="Winged helix' DNA-binding domain"/>
    <property type="match status" value="1"/>
</dbReference>
<dbReference type="GO" id="GO:0043565">
    <property type="term" value="F:sequence-specific DNA binding"/>
    <property type="evidence" value="ECO:0007669"/>
    <property type="project" value="InterPro"/>
</dbReference>
<reference evidence="6" key="1">
    <citation type="submission" date="2017-05" db="EMBL/GenBank/DDBJ databases">
        <title>Complete and WGS of Bordetella genogroups.</title>
        <authorList>
            <person name="Spilker T."/>
            <person name="Lipuma J."/>
        </authorList>
    </citation>
    <scope>NUCLEOTIDE SEQUENCE [LARGE SCALE GENOMIC DNA]</scope>
    <source>
        <strain evidence="6">AU16122</strain>
    </source>
</reference>
<feature type="domain" description="HTH asnC-type" evidence="4">
    <location>
        <begin position="1"/>
        <end position="64"/>
    </location>
</feature>